<evidence type="ECO:0000259" key="3">
    <source>
        <dbReference type="Pfam" id="PF13383"/>
    </source>
</evidence>
<keyword evidence="5" id="KW-1185">Reference proteome</keyword>
<evidence type="ECO:0000256" key="2">
    <source>
        <dbReference type="SAM" id="Phobius"/>
    </source>
</evidence>
<keyword evidence="2" id="KW-0472">Membrane</keyword>
<dbReference type="Pfam" id="PF13383">
    <property type="entry name" value="Methyltransf_22"/>
    <property type="match status" value="1"/>
</dbReference>
<proteinExistence type="predicted"/>
<organism evidence="4 5">
    <name type="scientific">Potamilus streckersoni</name>
    <dbReference type="NCBI Taxonomy" id="2493646"/>
    <lineage>
        <taxon>Eukaryota</taxon>
        <taxon>Metazoa</taxon>
        <taxon>Spiralia</taxon>
        <taxon>Lophotrochozoa</taxon>
        <taxon>Mollusca</taxon>
        <taxon>Bivalvia</taxon>
        <taxon>Autobranchia</taxon>
        <taxon>Heteroconchia</taxon>
        <taxon>Palaeoheterodonta</taxon>
        <taxon>Unionida</taxon>
        <taxon>Unionoidea</taxon>
        <taxon>Unionidae</taxon>
        <taxon>Ambleminae</taxon>
        <taxon>Lampsilini</taxon>
        <taxon>Potamilus</taxon>
    </lineage>
</organism>
<dbReference type="AlphaFoldDB" id="A0AAE0VS18"/>
<dbReference type="InterPro" id="IPR026913">
    <property type="entry name" value="METTL24"/>
</dbReference>
<feature type="compositionally biased region" description="Polar residues" evidence="1">
    <location>
        <begin position="147"/>
        <end position="162"/>
    </location>
</feature>
<reference evidence="4" key="3">
    <citation type="submission" date="2023-05" db="EMBL/GenBank/DDBJ databases">
        <authorList>
            <person name="Smith C.H."/>
        </authorList>
    </citation>
    <scope>NUCLEOTIDE SEQUENCE</scope>
    <source>
        <strain evidence="4">CHS0354</strain>
        <tissue evidence="4">Mantle</tissue>
    </source>
</reference>
<gene>
    <name evidence="4" type="ORF">CHS0354_014234</name>
</gene>
<evidence type="ECO:0000313" key="5">
    <source>
        <dbReference type="Proteomes" id="UP001195483"/>
    </source>
</evidence>
<accession>A0AAE0VS18</accession>
<evidence type="ECO:0000256" key="1">
    <source>
        <dbReference type="SAM" id="MobiDB-lite"/>
    </source>
</evidence>
<dbReference type="PANTHER" id="PTHR32026:SF10">
    <property type="entry name" value="METHYLTRANSFERASE-LIKE PROTEIN 24-RELATED"/>
    <property type="match status" value="1"/>
</dbReference>
<feature type="domain" description="Methyltransferase" evidence="3">
    <location>
        <begin position="236"/>
        <end position="399"/>
    </location>
</feature>
<comment type="caution">
    <text evidence="4">The sequence shown here is derived from an EMBL/GenBank/DDBJ whole genome shotgun (WGS) entry which is preliminary data.</text>
</comment>
<feature type="transmembrane region" description="Helical" evidence="2">
    <location>
        <begin position="48"/>
        <end position="67"/>
    </location>
</feature>
<protein>
    <recommendedName>
        <fullName evidence="3">Methyltransferase domain-containing protein</fullName>
    </recommendedName>
</protein>
<sequence>MIDWRNVNRRRPTHVLYRLDMVNCIYERESNAVRVSTMLDGNMTRKHTFVGLLVIVTITILATLSFYKGLDNQSIFQIPGFYHSIKSTDQKELEDLTKLLTDTAKALNASKALTQTGVSQNVLQKSLGEMKKDLIQRLEETVVRISGGTSASKDQQKSNSSLAKEPSQKPPVPSYRGTPPVKMRIIPDVRCMADNDYNASPIIADIKKNENLLIPPEATLSQLTFEELSSLYHSYIERPQFLCPRKIRMGLVEDGGWFVCDMEMFKPKSPCVVYSAGINHDFSFDDDVIKYYGCEVHSFDPSMKVNDYRRNSLNYFHNIGISGTDSTHGWRMMTLGSIKKLLNHSDTPISILKADIEMSEWTALSEMIQAGALKQVRQLSIEFHLHIAPPIQKDMPRDSYLFALNVLRDLYTIGFRIFWTTPNYSCVFQSKCRQKRLSNCQEVNFVNVT</sequence>
<dbReference type="EMBL" id="JAEAOA010000878">
    <property type="protein sequence ID" value="KAK3588523.1"/>
    <property type="molecule type" value="Genomic_DNA"/>
</dbReference>
<keyword evidence="2" id="KW-0812">Transmembrane</keyword>
<feature type="region of interest" description="Disordered" evidence="1">
    <location>
        <begin position="146"/>
        <end position="179"/>
    </location>
</feature>
<dbReference type="Proteomes" id="UP001195483">
    <property type="component" value="Unassembled WGS sequence"/>
</dbReference>
<reference evidence="4" key="2">
    <citation type="journal article" date="2021" name="Genome Biol. Evol.">
        <title>Developing a high-quality reference genome for a parasitic bivalve with doubly uniparental inheritance (Bivalvia: Unionida).</title>
        <authorList>
            <person name="Smith C.H."/>
        </authorList>
    </citation>
    <scope>NUCLEOTIDE SEQUENCE</scope>
    <source>
        <strain evidence="4">CHS0354</strain>
        <tissue evidence="4">Mantle</tissue>
    </source>
</reference>
<evidence type="ECO:0000313" key="4">
    <source>
        <dbReference type="EMBL" id="KAK3588523.1"/>
    </source>
</evidence>
<reference evidence="4" key="1">
    <citation type="journal article" date="2021" name="Genome Biol. Evol.">
        <title>A High-Quality Reference Genome for a Parasitic Bivalve with Doubly Uniparental Inheritance (Bivalvia: Unionida).</title>
        <authorList>
            <person name="Smith C.H."/>
        </authorList>
    </citation>
    <scope>NUCLEOTIDE SEQUENCE</scope>
    <source>
        <strain evidence="4">CHS0354</strain>
    </source>
</reference>
<name>A0AAE0VS18_9BIVA</name>
<dbReference type="PANTHER" id="PTHR32026">
    <property type="entry name" value="METHYLTRANSFERASE-LIKE PROTEIN 24"/>
    <property type="match status" value="1"/>
</dbReference>
<dbReference type="InterPro" id="IPR025714">
    <property type="entry name" value="Methyltranfer_dom"/>
</dbReference>
<keyword evidence="2" id="KW-1133">Transmembrane helix</keyword>